<dbReference type="SUPFAM" id="SSF46894">
    <property type="entry name" value="C-terminal effector domain of the bipartite response regulators"/>
    <property type="match status" value="1"/>
</dbReference>
<dbReference type="CDD" id="cd06170">
    <property type="entry name" value="LuxR_C_like"/>
    <property type="match status" value="1"/>
</dbReference>
<dbReference type="AlphaFoldDB" id="A0AAX0RRW8"/>
<keyword evidence="1" id="KW-0805">Transcription regulation</keyword>
<sequence length="254" mass="28957">MIVCEVCNQNTFWYNLNIRTQYMEGIFLLDTDIKKQIQSISSVPSHDEKQILAVRGFMDLFQFSRVGLYFYSTLSKIGEGILRIDKQGVSSLQEWREDVRNMPPIYSAIQERKPKHVDSQSIHQLPIKYTNGMTTEILVVPISYSSHVVGYACMGSTDSFTVRDSLLHSLGVYGQHLGQIFGEDDYPGNSKRLSRREIEVLQKMSWGESTKVMAASLGISEFTVQDYVRSAIRKLEVFNRVQGVAEALRRGIIQ</sequence>
<comment type="caution">
    <text evidence="5">The sequence shown here is derived from an EMBL/GenBank/DDBJ whole genome shotgun (WGS) entry which is preliminary data.</text>
</comment>
<evidence type="ECO:0000256" key="1">
    <source>
        <dbReference type="ARBA" id="ARBA00023015"/>
    </source>
</evidence>
<dbReference type="Proteomes" id="UP000220106">
    <property type="component" value="Unassembled WGS sequence"/>
</dbReference>
<dbReference type="InterPro" id="IPR000792">
    <property type="entry name" value="Tscrpt_reg_LuxR_C"/>
</dbReference>
<keyword evidence="2" id="KW-0238">DNA-binding</keyword>
<dbReference type="PANTHER" id="PTHR44688">
    <property type="entry name" value="DNA-BINDING TRANSCRIPTIONAL ACTIVATOR DEVR_DOSR"/>
    <property type="match status" value="1"/>
</dbReference>
<name>A0AAX0RRW8_9BACI</name>
<dbReference type="InterPro" id="IPR036388">
    <property type="entry name" value="WH-like_DNA-bd_sf"/>
</dbReference>
<evidence type="ECO:0000313" key="5">
    <source>
        <dbReference type="EMBL" id="PEJ32774.1"/>
    </source>
</evidence>
<protein>
    <submittedName>
        <fullName evidence="5">Helix-turn-helix transcriptional regulator</fullName>
    </submittedName>
</protein>
<dbReference type="PANTHER" id="PTHR44688:SF16">
    <property type="entry name" value="DNA-BINDING TRANSCRIPTIONAL ACTIVATOR DEVR_DOSR"/>
    <property type="match status" value="1"/>
</dbReference>
<keyword evidence="3" id="KW-0804">Transcription</keyword>
<dbReference type="InterPro" id="IPR016032">
    <property type="entry name" value="Sig_transdc_resp-reg_C-effctor"/>
</dbReference>
<dbReference type="GO" id="GO:0003677">
    <property type="term" value="F:DNA binding"/>
    <property type="evidence" value="ECO:0007669"/>
    <property type="project" value="UniProtKB-KW"/>
</dbReference>
<evidence type="ECO:0000259" key="4">
    <source>
        <dbReference type="PROSITE" id="PS50043"/>
    </source>
</evidence>
<dbReference type="Pfam" id="PF00196">
    <property type="entry name" value="GerE"/>
    <property type="match status" value="1"/>
</dbReference>
<dbReference type="PROSITE" id="PS50043">
    <property type="entry name" value="HTH_LUXR_2"/>
    <property type="match status" value="1"/>
</dbReference>
<evidence type="ECO:0000256" key="2">
    <source>
        <dbReference type="ARBA" id="ARBA00023125"/>
    </source>
</evidence>
<evidence type="ECO:0000256" key="3">
    <source>
        <dbReference type="ARBA" id="ARBA00023163"/>
    </source>
</evidence>
<accession>A0AAX0RRW8</accession>
<dbReference type="EMBL" id="NUEQ01000023">
    <property type="protein sequence ID" value="PEJ32774.1"/>
    <property type="molecule type" value="Genomic_DNA"/>
</dbReference>
<dbReference type="PRINTS" id="PR00038">
    <property type="entry name" value="HTHLUXR"/>
</dbReference>
<dbReference type="SMART" id="SM00421">
    <property type="entry name" value="HTH_LUXR"/>
    <property type="match status" value="1"/>
</dbReference>
<feature type="domain" description="HTH luxR-type" evidence="4">
    <location>
        <begin position="186"/>
        <end position="251"/>
    </location>
</feature>
<organism evidence="5 6">
    <name type="scientific">Peribacillus butanolivorans</name>
    <dbReference type="NCBI Taxonomy" id="421767"/>
    <lineage>
        <taxon>Bacteria</taxon>
        <taxon>Bacillati</taxon>
        <taxon>Bacillota</taxon>
        <taxon>Bacilli</taxon>
        <taxon>Bacillales</taxon>
        <taxon>Bacillaceae</taxon>
        <taxon>Peribacillus</taxon>
    </lineage>
</organism>
<evidence type="ECO:0000313" key="6">
    <source>
        <dbReference type="Proteomes" id="UP000220106"/>
    </source>
</evidence>
<proteinExistence type="predicted"/>
<reference evidence="5 6" key="1">
    <citation type="submission" date="2017-09" db="EMBL/GenBank/DDBJ databases">
        <title>Large-scale bioinformatics analysis of Bacillus genomes uncovers conserved roles of natural products in bacterial physiology.</title>
        <authorList>
            <consortium name="Agbiome Team Llc"/>
            <person name="Bleich R.M."/>
            <person name="Kirk G.J."/>
            <person name="Santa Maria K.C."/>
            <person name="Allen S.E."/>
            <person name="Farag S."/>
            <person name="Shank E.A."/>
            <person name="Bowers A."/>
        </authorList>
    </citation>
    <scope>NUCLEOTIDE SEQUENCE [LARGE SCALE GENOMIC DNA]</scope>
    <source>
        <strain evidence="5 6">AFS003229</strain>
    </source>
</reference>
<dbReference type="GO" id="GO:0006355">
    <property type="term" value="P:regulation of DNA-templated transcription"/>
    <property type="evidence" value="ECO:0007669"/>
    <property type="project" value="InterPro"/>
</dbReference>
<gene>
    <name evidence="5" type="ORF">CN689_13110</name>
</gene>
<dbReference type="Gene3D" id="1.10.10.10">
    <property type="entry name" value="Winged helix-like DNA-binding domain superfamily/Winged helix DNA-binding domain"/>
    <property type="match status" value="1"/>
</dbReference>